<protein>
    <submittedName>
        <fullName evidence="2">Uncharacterized protein</fullName>
    </submittedName>
</protein>
<dbReference type="Proteomes" id="UP001190700">
    <property type="component" value="Unassembled WGS sequence"/>
</dbReference>
<proteinExistence type="predicted"/>
<evidence type="ECO:0000256" key="1">
    <source>
        <dbReference type="SAM" id="SignalP"/>
    </source>
</evidence>
<sequence length="169" mass="17824">MPMWASSTKAGAIAVAGWLACLFPADPRPVLSRLRDGSHASSLQIQGRCYRGCGMARMPLPCRSKAGAIAAWDGSHASSLQIQGRCYRGCGMARMPLPCRDPRPVLSRLRDGSHASSCRSKAGAIAVAGWLACLFPVDPRPVLSRLRDGSHASSLQAGAIAVENGQRNG</sequence>
<dbReference type="EMBL" id="LGRX02033907">
    <property type="protein sequence ID" value="KAK3239463.1"/>
    <property type="molecule type" value="Genomic_DNA"/>
</dbReference>
<gene>
    <name evidence="2" type="ORF">CYMTET_50613</name>
</gene>
<feature type="chain" id="PRO_5042045343" evidence="1">
    <location>
        <begin position="28"/>
        <end position="169"/>
    </location>
</feature>
<organism evidence="2 3">
    <name type="scientific">Cymbomonas tetramitiformis</name>
    <dbReference type="NCBI Taxonomy" id="36881"/>
    <lineage>
        <taxon>Eukaryota</taxon>
        <taxon>Viridiplantae</taxon>
        <taxon>Chlorophyta</taxon>
        <taxon>Pyramimonadophyceae</taxon>
        <taxon>Pyramimonadales</taxon>
        <taxon>Pyramimonadaceae</taxon>
        <taxon>Cymbomonas</taxon>
    </lineage>
</organism>
<evidence type="ECO:0000313" key="2">
    <source>
        <dbReference type="EMBL" id="KAK3239463.1"/>
    </source>
</evidence>
<reference evidence="2 3" key="1">
    <citation type="journal article" date="2015" name="Genome Biol. Evol.">
        <title>Comparative Genomics of a Bacterivorous Green Alga Reveals Evolutionary Causalities and Consequences of Phago-Mixotrophic Mode of Nutrition.</title>
        <authorList>
            <person name="Burns J.A."/>
            <person name="Paasch A."/>
            <person name="Narechania A."/>
            <person name="Kim E."/>
        </authorList>
    </citation>
    <scope>NUCLEOTIDE SEQUENCE [LARGE SCALE GENOMIC DNA]</scope>
    <source>
        <strain evidence="2 3">PLY_AMNH</strain>
    </source>
</reference>
<accession>A0AAE0BNX7</accession>
<name>A0AAE0BNX7_9CHLO</name>
<feature type="signal peptide" evidence="1">
    <location>
        <begin position="1"/>
        <end position="27"/>
    </location>
</feature>
<dbReference type="AlphaFoldDB" id="A0AAE0BNX7"/>
<keyword evidence="1" id="KW-0732">Signal</keyword>
<comment type="caution">
    <text evidence="2">The sequence shown here is derived from an EMBL/GenBank/DDBJ whole genome shotgun (WGS) entry which is preliminary data.</text>
</comment>
<keyword evidence="3" id="KW-1185">Reference proteome</keyword>
<evidence type="ECO:0000313" key="3">
    <source>
        <dbReference type="Proteomes" id="UP001190700"/>
    </source>
</evidence>